<keyword evidence="3" id="KW-0732">Signal</keyword>
<evidence type="ECO:0000256" key="1">
    <source>
        <dbReference type="ARBA" id="ARBA00004613"/>
    </source>
</evidence>
<dbReference type="SMART" id="SM00110">
    <property type="entry name" value="C1Q"/>
    <property type="match status" value="1"/>
</dbReference>
<dbReference type="PROSITE" id="PS50871">
    <property type="entry name" value="C1Q"/>
    <property type="match status" value="1"/>
</dbReference>
<comment type="subcellular location">
    <subcellularLocation>
        <location evidence="1">Secreted</location>
    </subcellularLocation>
</comment>
<dbReference type="Pfam" id="PF00386">
    <property type="entry name" value="C1q"/>
    <property type="match status" value="1"/>
</dbReference>
<evidence type="ECO:0000256" key="2">
    <source>
        <dbReference type="ARBA" id="ARBA00022525"/>
    </source>
</evidence>
<dbReference type="Proteomes" id="UP000838412">
    <property type="component" value="Chromosome 19"/>
</dbReference>
<feature type="transmembrane region" description="Helical" evidence="4">
    <location>
        <begin position="16"/>
        <end position="39"/>
    </location>
</feature>
<keyword evidence="4" id="KW-0472">Membrane</keyword>
<proteinExistence type="predicted"/>
<evidence type="ECO:0000313" key="7">
    <source>
        <dbReference type="Proteomes" id="UP000838412"/>
    </source>
</evidence>
<accession>A0A8J9ZD81</accession>
<keyword evidence="4" id="KW-0812">Transmembrane</keyword>
<dbReference type="PROSITE" id="PS51257">
    <property type="entry name" value="PROKAR_LIPOPROTEIN"/>
    <property type="match status" value="1"/>
</dbReference>
<evidence type="ECO:0000313" key="6">
    <source>
        <dbReference type="EMBL" id="CAH1251371.1"/>
    </source>
</evidence>
<dbReference type="InterPro" id="IPR050822">
    <property type="entry name" value="Cerebellin_Synaptic_Org"/>
</dbReference>
<dbReference type="GO" id="GO:0005576">
    <property type="term" value="C:extracellular region"/>
    <property type="evidence" value="ECO:0007669"/>
    <property type="project" value="UniProtKB-SubCell"/>
</dbReference>
<dbReference type="EMBL" id="OV696704">
    <property type="protein sequence ID" value="CAH1251371.1"/>
    <property type="molecule type" value="Genomic_DNA"/>
</dbReference>
<evidence type="ECO:0000256" key="3">
    <source>
        <dbReference type="ARBA" id="ARBA00022729"/>
    </source>
</evidence>
<evidence type="ECO:0000256" key="4">
    <source>
        <dbReference type="SAM" id="Phobius"/>
    </source>
</evidence>
<protein>
    <submittedName>
        <fullName evidence="6">CAPRIN2 protein</fullName>
    </submittedName>
</protein>
<sequence length="217" mass="23923">MKEAIWEENRGYGKPAFLISVFLLGACCCAFVVLGKGWLDLSQMKAMHVELEVPPNREQEQNYGNPVQTPYANVAFSVARTDPLGPFPNETTMQWNCMYANAGGAFDMGTGVFTAPVGGTYYFCWNGQKRSNTNDMALYLEINGAGQAGIYEDNWNGGGGIFTPTLNPGNAQSDMVVHLYPGDEVHLRLNDEAYPYSTSFGHYTAFTGFLLFADFQI</sequence>
<name>A0A8J9ZD81_BRALA</name>
<reference evidence="6" key="1">
    <citation type="submission" date="2022-01" db="EMBL/GenBank/DDBJ databases">
        <authorList>
            <person name="Braso-Vives M."/>
        </authorList>
    </citation>
    <scope>NUCLEOTIDE SEQUENCE</scope>
</reference>
<dbReference type="Gene3D" id="2.60.120.40">
    <property type="match status" value="1"/>
</dbReference>
<keyword evidence="2" id="KW-0964">Secreted</keyword>
<dbReference type="SUPFAM" id="SSF49842">
    <property type="entry name" value="TNF-like"/>
    <property type="match status" value="1"/>
</dbReference>
<dbReference type="AlphaFoldDB" id="A0A8J9ZD81"/>
<dbReference type="PANTHER" id="PTHR22923">
    <property type="entry name" value="CEREBELLIN-RELATED"/>
    <property type="match status" value="1"/>
</dbReference>
<dbReference type="PANTHER" id="PTHR22923:SF102">
    <property type="entry name" value="CEREBELLIN 13-RELATED"/>
    <property type="match status" value="1"/>
</dbReference>
<feature type="domain" description="C1q" evidence="5">
    <location>
        <begin position="69"/>
        <end position="217"/>
    </location>
</feature>
<gene>
    <name evidence="6" type="primary">CAPRIN2</name>
    <name evidence="6" type="ORF">BLAG_LOCUS11791</name>
</gene>
<evidence type="ECO:0000259" key="5">
    <source>
        <dbReference type="PROSITE" id="PS50871"/>
    </source>
</evidence>
<dbReference type="OrthoDB" id="10070467at2759"/>
<dbReference type="InterPro" id="IPR008983">
    <property type="entry name" value="Tumour_necrosis_fac-like_dom"/>
</dbReference>
<keyword evidence="4" id="KW-1133">Transmembrane helix</keyword>
<keyword evidence="7" id="KW-1185">Reference proteome</keyword>
<dbReference type="InterPro" id="IPR001073">
    <property type="entry name" value="C1q_dom"/>
</dbReference>
<organism evidence="6 7">
    <name type="scientific">Branchiostoma lanceolatum</name>
    <name type="common">Common lancelet</name>
    <name type="synonym">Amphioxus lanceolatum</name>
    <dbReference type="NCBI Taxonomy" id="7740"/>
    <lineage>
        <taxon>Eukaryota</taxon>
        <taxon>Metazoa</taxon>
        <taxon>Chordata</taxon>
        <taxon>Cephalochordata</taxon>
        <taxon>Leptocardii</taxon>
        <taxon>Amphioxiformes</taxon>
        <taxon>Branchiostomatidae</taxon>
        <taxon>Branchiostoma</taxon>
    </lineage>
</organism>